<dbReference type="CDD" id="cd03249">
    <property type="entry name" value="ABC_MTABC3_MDL1_MDL2"/>
    <property type="match status" value="2"/>
</dbReference>
<dbReference type="InterPro" id="IPR039421">
    <property type="entry name" value="Type_1_exporter"/>
</dbReference>
<dbReference type="CDD" id="cd18578">
    <property type="entry name" value="ABC_6TM_Pgp_ABCB1_D2_like"/>
    <property type="match status" value="1"/>
</dbReference>
<dbReference type="GO" id="GO:0090374">
    <property type="term" value="P:oligopeptide export from mitochondrion"/>
    <property type="evidence" value="ECO:0007669"/>
    <property type="project" value="TreeGrafter"/>
</dbReference>
<dbReference type="InterPro" id="IPR003439">
    <property type="entry name" value="ABC_transporter-like_ATP-bd"/>
</dbReference>
<dbReference type="CDD" id="cd18577">
    <property type="entry name" value="ABC_6TM_Pgp_ABCB1_D1_like"/>
    <property type="match status" value="1"/>
</dbReference>
<feature type="transmembrane region" description="Helical" evidence="10">
    <location>
        <begin position="742"/>
        <end position="769"/>
    </location>
</feature>
<dbReference type="Gene3D" id="3.40.50.300">
    <property type="entry name" value="P-loop containing nucleotide triphosphate hydrolases"/>
    <property type="match status" value="2"/>
</dbReference>
<feature type="domain" description="ABC transmembrane type-1" evidence="12">
    <location>
        <begin position="744"/>
        <end position="1035"/>
    </location>
</feature>
<dbReference type="PANTHER" id="PTHR43394:SF27">
    <property type="entry name" value="ATP-DEPENDENT TRANSLOCASE ABCB1-LIKE"/>
    <property type="match status" value="1"/>
</dbReference>
<keyword evidence="5" id="KW-0547">Nucleotide-binding</keyword>
<feature type="transmembrane region" description="Helical" evidence="10">
    <location>
        <begin position="285"/>
        <end position="305"/>
    </location>
</feature>
<comment type="similarity">
    <text evidence="2">Belongs to the ABC transporter superfamily. ABCB family. Multidrug resistance exporter (TC 3.A.1.201) subfamily.</text>
</comment>
<protein>
    <submittedName>
        <fullName evidence="13">P-loop containing nucleoside triphosphate hydrolase protein</fullName>
    </submittedName>
</protein>
<dbReference type="OrthoDB" id="6500128at2759"/>
<comment type="subcellular location">
    <subcellularLocation>
        <location evidence="1">Membrane</location>
        <topology evidence="1">Multi-pass membrane protein</topology>
    </subcellularLocation>
</comment>
<dbReference type="PROSITE" id="PS50893">
    <property type="entry name" value="ABC_TRANSPORTER_2"/>
    <property type="match status" value="2"/>
</dbReference>
<dbReference type="InterPro" id="IPR017871">
    <property type="entry name" value="ABC_transporter-like_CS"/>
</dbReference>
<feature type="transmembrane region" description="Helical" evidence="10">
    <location>
        <begin position="789"/>
        <end position="812"/>
    </location>
</feature>
<comment type="caution">
    <text evidence="13">The sequence shown here is derived from an EMBL/GenBank/DDBJ whole genome shotgun (WGS) entry which is preliminary data.</text>
</comment>
<dbReference type="GO" id="GO:0016887">
    <property type="term" value="F:ATP hydrolysis activity"/>
    <property type="evidence" value="ECO:0007669"/>
    <property type="project" value="InterPro"/>
</dbReference>
<evidence type="ECO:0000256" key="1">
    <source>
        <dbReference type="ARBA" id="ARBA00004141"/>
    </source>
</evidence>
<evidence type="ECO:0000259" key="11">
    <source>
        <dbReference type="PROSITE" id="PS50893"/>
    </source>
</evidence>
<feature type="domain" description="ABC transmembrane type-1" evidence="12">
    <location>
        <begin position="29"/>
        <end position="314"/>
    </location>
</feature>
<keyword evidence="4 10" id="KW-0812">Transmembrane</keyword>
<dbReference type="PANTHER" id="PTHR43394">
    <property type="entry name" value="ATP-DEPENDENT PERMEASE MDL1, MITOCHONDRIAL"/>
    <property type="match status" value="1"/>
</dbReference>
<accession>A0A1X2GD16</accession>
<feature type="transmembrane region" description="Helical" evidence="10">
    <location>
        <begin position="26"/>
        <end position="50"/>
    </location>
</feature>
<dbReference type="STRING" id="101127.A0A1X2GD16"/>
<dbReference type="InterPro" id="IPR011527">
    <property type="entry name" value="ABC1_TM_dom"/>
</dbReference>
<gene>
    <name evidence="13" type="ORF">DM01DRAFT_1393298</name>
</gene>
<feature type="transmembrane region" description="Helical" evidence="10">
    <location>
        <begin position="70"/>
        <end position="95"/>
    </location>
</feature>
<evidence type="ECO:0000256" key="3">
    <source>
        <dbReference type="ARBA" id="ARBA00022448"/>
    </source>
</evidence>
<feature type="transmembrane region" description="Helical" evidence="10">
    <location>
        <begin position="249"/>
        <end position="273"/>
    </location>
</feature>
<keyword evidence="13" id="KW-0378">Hydrolase</keyword>
<dbReference type="Pfam" id="PF00005">
    <property type="entry name" value="ABC_tran"/>
    <property type="match status" value="2"/>
</dbReference>
<dbReference type="PROSITE" id="PS00211">
    <property type="entry name" value="ABC_TRANSPORTER_1"/>
    <property type="match status" value="2"/>
</dbReference>
<evidence type="ECO:0000313" key="14">
    <source>
        <dbReference type="Proteomes" id="UP000242146"/>
    </source>
</evidence>
<dbReference type="SMART" id="SM00382">
    <property type="entry name" value="AAA"/>
    <property type="match status" value="2"/>
</dbReference>
<dbReference type="Gene3D" id="1.20.1560.10">
    <property type="entry name" value="ABC transporter type 1, transmembrane domain"/>
    <property type="match status" value="2"/>
</dbReference>
<evidence type="ECO:0000259" key="12">
    <source>
        <dbReference type="PROSITE" id="PS50929"/>
    </source>
</evidence>
<dbReference type="FunFam" id="3.40.50.300:FF:000251">
    <property type="entry name" value="ABC transporter B family member 19"/>
    <property type="match status" value="1"/>
</dbReference>
<dbReference type="GO" id="GO:0005524">
    <property type="term" value="F:ATP binding"/>
    <property type="evidence" value="ECO:0007669"/>
    <property type="project" value="UniProtKB-KW"/>
</dbReference>
<feature type="transmembrane region" description="Helical" evidence="10">
    <location>
        <begin position="147"/>
        <end position="167"/>
    </location>
</feature>
<evidence type="ECO:0000256" key="5">
    <source>
        <dbReference type="ARBA" id="ARBA00022741"/>
    </source>
</evidence>
<dbReference type="GO" id="GO:0005743">
    <property type="term" value="C:mitochondrial inner membrane"/>
    <property type="evidence" value="ECO:0007669"/>
    <property type="project" value="TreeGrafter"/>
</dbReference>
<proteinExistence type="inferred from homology"/>
<keyword evidence="14" id="KW-1185">Reference proteome</keyword>
<evidence type="ECO:0000256" key="4">
    <source>
        <dbReference type="ARBA" id="ARBA00022692"/>
    </source>
</evidence>
<keyword evidence="8 10" id="KW-0472">Membrane</keyword>
<dbReference type="SUPFAM" id="SSF52540">
    <property type="entry name" value="P-loop containing nucleoside triphosphate hydrolases"/>
    <property type="match status" value="2"/>
</dbReference>
<evidence type="ECO:0000313" key="13">
    <source>
        <dbReference type="EMBL" id="ORX50946.1"/>
    </source>
</evidence>
<evidence type="ECO:0000256" key="6">
    <source>
        <dbReference type="ARBA" id="ARBA00022840"/>
    </source>
</evidence>
<dbReference type="Pfam" id="PF00664">
    <property type="entry name" value="ABC_membrane"/>
    <property type="match status" value="2"/>
</dbReference>
<dbReference type="InterPro" id="IPR027417">
    <property type="entry name" value="P-loop_NTPase"/>
</dbReference>
<dbReference type="SUPFAM" id="SSF90123">
    <property type="entry name" value="ABC transporter transmembrane region"/>
    <property type="match status" value="2"/>
</dbReference>
<organism evidence="13 14">
    <name type="scientific">Hesseltinella vesiculosa</name>
    <dbReference type="NCBI Taxonomy" id="101127"/>
    <lineage>
        <taxon>Eukaryota</taxon>
        <taxon>Fungi</taxon>
        <taxon>Fungi incertae sedis</taxon>
        <taxon>Mucoromycota</taxon>
        <taxon>Mucoromycotina</taxon>
        <taxon>Mucoromycetes</taxon>
        <taxon>Mucorales</taxon>
        <taxon>Cunninghamellaceae</taxon>
        <taxon>Hesseltinella</taxon>
    </lineage>
</organism>
<dbReference type="InterPro" id="IPR036640">
    <property type="entry name" value="ABC1_TM_sf"/>
</dbReference>
<feature type="transmembrane region" description="Helical" evidence="10">
    <location>
        <begin position="894"/>
        <end position="913"/>
    </location>
</feature>
<feature type="domain" description="ABC transporter" evidence="11">
    <location>
        <begin position="1069"/>
        <end position="1311"/>
    </location>
</feature>
<feature type="transmembrane region" description="Helical" evidence="10">
    <location>
        <begin position="867"/>
        <end position="888"/>
    </location>
</feature>
<evidence type="ECO:0000256" key="9">
    <source>
        <dbReference type="SAM" id="MobiDB-lite"/>
    </source>
</evidence>
<evidence type="ECO:0000256" key="8">
    <source>
        <dbReference type="ARBA" id="ARBA00023136"/>
    </source>
</evidence>
<feature type="region of interest" description="Disordered" evidence="9">
    <location>
        <begin position="634"/>
        <end position="657"/>
    </location>
</feature>
<dbReference type="PROSITE" id="PS50929">
    <property type="entry name" value="ABC_TM1F"/>
    <property type="match status" value="2"/>
</dbReference>
<reference evidence="13 14" key="1">
    <citation type="submission" date="2016-07" db="EMBL/GenBank/DDBJ databases">
        <title>Pervasive Adenine N6-methylation of Active Genes in Fungi.</title>
        <authorList>
            <consortium name="DOE Joint Genome Institute"/>
            <person name="Mondo S.J."/>
            <person name="Dannebaum R.O."/>
            <person name="Kuo R.C."/>
            <person name="Labutti K."/>
            <person name="Haridas S."/>
            <person name="Kuo A."/>
            <person name="Salamov A."/>
            <person name="Ahrendt S.R."/>
            <person name="Lipzen A."/>
            <person name="Sullivan W."/>
            <person name="Andreopoulos W.B."/>
            <person name="Clum A."/>
            <person name="Lindquist E."/>
            <person name="Daum C."/>
            <person name="Ramamoorthy G.K."/>
            <person name="Gryganskyi A."/>
            <person name="Culley D."/>
            <person name="Magnuson J.K."/>
            <person name="James T.Y."/>
            <person name="O'Malley M.A."/>
            <person name="Stajich J.E."/>
            <person name="Spatafora J.W."/>
            <person name="Visel A."/>
            <person name="Grigoriev I.V."/>
        </authorList>
    </citation>
    <scope>NUCLEOTIDE SEQUENCE [LARGE SCALE GENOMIC DNA]</scope>
    <source>
        <strain evidence="13 14">NRRL 3301</strain>
    </source>
</reference>
<sequence length="1318" mass="144825">MEAKASVTKPTPLLRLFRFASTKDRVMIAIATCFSLALGAIQPASMIFYGKLLGNMHSLNEAHVMQATQPLVLVLVYMGTGVLVGAYVSNCLWVMCGENQAKRMRVAYVHAVLHQDMAWFDEAADGSLTTRLTTDTQTVQDGISEKFGLMLTSLSQFTAGFVVAFVTSWRLSVIMLATIPMLAAFGTVMLLVTSRFTRHSQNAYAKAAAVTEQVFSAIRTVAAFQLQRRFAKRYEHALEKAWVAGIKRAVAAGLAYGGFMFILFATYSLTFWYGARLVHNQLIEGTSVLVVFTAMVVGAMSLVNVPPNLAAVASAKAAATHLFATIDRAPKIIHSPQVTAPPLPAKGELQFRHVSFAYPTRPDVPILQDLSFHIRPGMTVALVGMSGSGKSTTFQLLQRFYDPTNGQVLVDGKDARSWPLHTLRQQIGIVSQEPVLFNMTIRENLRLGTTATDLLPDTDMDKMEDAQLEHACRQAYCHDFIEKLPDGYNTLISSTMLSGGQKQRIAIARAILKNPPILLLDEATSALDTQSERLVQKALESASDNRTTLVIAHRLSTIRNADWIVVMDHGQIREQGTHDSLLDNAGIYADLVAQQTISTRRECDANQIDNDSIRLFPGPPSCCQSPTRNSLQTQTRYSSDRINTVSPTTPSPHRLHRHSSCYESFHPVSTTPTPISPIFGSDMYGDNDDTSTLPLSDNDEEFPPLETATAQGIAISDTPHPLPSQWNMTGRVLVLMKPEWPFLILGCFCATIAGAMFPLHAVVYGSVITEISNPGFGREVYGPLEGPNFYAFMFALMAAVALFGFSGQIISFESAGETFTQRLRQLLFVQYMKQEIGYFDLDDNKVGSLTTRLAVDAKNVNEMITKVWGDVVQFTVTACIGLTIAFLFSWRLALIILGVVPFLVMSSAYESLVHKRLEEKSRKSNEQSGHVACEAFTEIRTVAMLNRQAYFEYKYDASIATSHKQTVQKAYFASFGHGLNHAITMYAIAVAFHAGSHLISQRLMDVQSLMVTLLTLLSTAQGINRFSQFTAAFIKANRSAQCIFALLDRVSQIDPDLEGLELTTVDGKVDFQHIAFCYPARPDAPIFRGQFSLNIPTGKTVALVGKSGCGKSTSIGLLQRWYDPASGTVALDNHNTKSLALHNLRSHMALVGQEPVLFDMTIEENIRFGGHEDMELAVDDIVEACKQANIHNFISSLPNGYNTRVGDKGSQMSGGQKQRIAIARALISKPKLLLLDEATSALDSESEALVQRAIDNILSKGGRTAITIAHRLSSIQNADIICVVDNGQVIEQGDHYSLLELNGFYANLVQQQSLRVDV</sequence>
<evidence type="ECO:0000256" key="7">
    <source>
        <dbReference type="ARBA" id="ARBA00022989"/>
    </source>
</evidence>
<evidence type="ECO:0000256" key="2">
    <source>
        <dbReference type="ARBA" id="ARBA00007577"/>
    </source>
</evidence>
<evidence type="ECO:0000256" key="10">
    <source>
        <dbReference type="SAM" id="Phobius"/>
    </source>
</evidence>
<keyword evidence="3" id="KW-0813">Transport</keyword>
<feature type="domain" description="ABC transporter" evidence="11">
    <location>
        <begin position="349"/>
        <end position="594"/>
    </location>
</feature>
<dbReference type="InterPro" id="IPR003593">
    <property type="entry name" value="AAA+_ATPase"/>
</dbReference>
<name>A0A1X2GD16_9FUNG</name>
<dbReference type="FunFam" id="3.40.50.300:FF:000205">
    <property type="entry name" value="ABC transporter B family member 4"/>
    <property type="match status" value="1"/>
</dbReference>
<dbReference type="EMBL" id="MCGT01000022">
    <property type="protein sequence ID" value="ORX50946.1"/>
    <property type="molecule type" value="Genomic_DNA"/>
</dbReference>
<dbReference type="Proteomes" id="UP000242146">
    <property type="component" value="Unassembled WGS sequence"/>
</dbReference>
<keyword evidence="6" id="KW-0067">ATP-binding</keyword>
<keyword evidence="7 10" id="KW-1133">Transmembrane helix</keyword>
<feature type="transmembrane region" description="Helical" evidence="10">
    <location>
        <begin position="173"/>
        <end position="192"/>
    </location>
</feature>
<feature type="compositionally biased region" description="Polar residues" evidence="9">
    <location>
        <begin position="634"/>
        <end position="648"/>
    </location>
</feature>
<dbReference type="GO" id="GO:0015421">
    <property type="term" value="F:ABC-type oligopeptide transporter activity"/>
    <property type="evidence" value="ECO:0007669"/>
    <property type="project" value="TreeGrafter"/>
</dbReference>